<keyword evidence="1" id="KW-0812">Transmembrane</keyword>
<feature type="transmembrane region" description="Helical" evidence="1">
    <location>
        <begin position="7"/>
        <end position="28"/>
    </location>
</feature>
<comment type="caution">
    <text evidence="2">The sequence shown here is derived from an EMBL/GenBank/DDBJ whole genome shotgun (WGS) entry which is preliminary data.</text>
</comment>
<keyword evidence="1" id="KW-0472">Membrane</keyword>
<dbReference type="Proteomes" id="UP000186535">
    <property type="component" value="Unassembled WGS sequence"/>
</dbReference>
<evidence type="ECO:0000256" key="1">
    <source>
        <dbReference type="SAM" id="Phobius"/>
    </source>
</evidence>
<dbReference type="AlphaFoldDB" id="A0A1Q4L4L2"/>
<name>A0A1Q4L4L2_BACCE</name>
<dbReference type="EMBL" id="MPON01000025">
    <property type="protein sequence ID" value="OKA32042.1"/>
    <property type="molecule type" value="Genomic_DNA"/>
</dbReference>
<proteinExistence type="predicted"/>
<evidence type="ECO:0000313" key="2">
    <source>
        <dbReference type="EMBL" id="OKA32042.1"/>
    </source>
</evidence>
<dbReference type="RefSeq" id="WP_016099837.1">
    <property type="nucleotide sequence ID" value="NZ_MPOM01000044.1"/>
</dbReference>
<protein>
    <submittedName>
        <fullName evidence="2">Uncharacterized protein</fullName>
    </submittedName>
</protein>
<sequence length="151" mass="17599">MLFNSIALNILIFLFFLSVFALCINLELSEKWRIIIALVMIGSLIGLIVCGYFRIVEMNEEHKLKTEMVAERIKYNEKKQNELLTEKFKLPITDILIEPILETQYYKVTTNTGIYKIAFDFDSNEKIIGFKEFKQITSLNKEGNHEQGSHN</sequence>
<feature type="transmembrane region" description="Helical" evidence="1">
    <location>
        <begin position="34"/>
        <end position="55"/>
    </location>
</feature>
<organism evidence="2 3">
    <name type="scientific">Bacillus cereus</name>
    <dbReference type="NCBI Taxonomy" id="1396"/>
    <lineage>
        <taxon>Bacteria</taxon>
        <taxon>Bacillati</taxon>
        <taxon>Bacillota</taxon>
        <taxon>Bacilli</taxon>
        <taxon>Bacillales</taxon>
        <taxon>Bacillaceae</taxon>
        <taxon>Bacillus</taxon>
        <taxon>Bacillus cereus group</taxon>
    </lineage>
</organism>
<keyword evidence="1" id="KW-1133">Transmembrane helix</keyword>
<gene>
    <name evidence="2" type="ORF">BJR07_29355</name>
</gene>
<accession>A0A1Q4L4L2</accession>
<evidence type="ECO:0000313" key="3">
    <source>
        <dbReference type="Proteomes" id="UP000186535"/>
    </source>
</evidence>
<reference evidence="2 3" key="1">
    <citation type="submission" date="2016-11" db="EMBL/GenBank/DDBJ databases">
        <title>Identification of Bacillus cereus isolated from egg-white.</title>
        <authorList>
            <person name="Soni A."/>
            <person name="Oey I."/>
            <person name="Silcock P."/>
            <person name="Bremer P."/>
        </authorList>
    </citation>
    <scope>NUCLEOTIDE SEQUENCE [LARGE SCALE GENOMIC DNA]</scope>
    <source>
        <strain evidence="2 3">NZAS03</strain>
    </source>
</reference>